<dbReference type="PANTHER" id="PTHR23088:SF27">
    <property type="entry name" value="DEAMINATED GLUTATHIONE AMIDASE"/>
    <property type="match status" value="1"/>
</dbReference>
<dbReference type="GO" id="GO:0106008">
    <property type="term" value="F:2-oxoglutaramate amidase activity"/>
    <property type="evidence" value="ECO:0007669"/>
    <property type="project" value="UniProtKB-EC"/>
</dbReference>
<organism evidence="2">
    <name type="scientific">bioreactor metagenome</name>
    <dbReference type="NCBI Taxonomy" id="1076179"/>
    <lineage>
        <taxon>unclassified sequences</taxon>
        <taxon>metagenomes</taxon>
        <taxon>ecological metagenomes</taxon>
    </lineage>
</organism>
<dbReference type="EMBL" id="VSSQ01097785">
    <property type="protein sequence ID" value="MPN41002.1"/>
    <property type="molecule type" value="Genomic_DNA"/>
</dbReference>
<feature type="domain" description="CN hydrolase" evidence="1">
    <location>
        <begin position="1"/>
        <end position="60"/>
    </location>
</feature>
<gene>
    <name evidence="2" type="ORF">SDC9_188542</name>
</gene>
<dbReference type="InterPro" id="IPR036526">
    <property type="entry name" value="C-N_Hydrolase_sf"/>
</dbReference>
<dbReference type="Gene3D" id="3.60.110.10">
    <property type="entry name" value="Carbon-nitrogen hydrolase"/>
    <property type="match status" value="1"/>
</dbReference>
<dbReference type="AlphaFoldDB" id="A0A645HRB3"/>
<dbReference type="PANTHER" id="PTHR23088">
    <property type="entry name" value="NITRILASE-RELATED"/>
    <property type="match status" value="1"/>
</dbReference>
<name>A0A645HRB3_9ZZZZ</name>
<dbReference type="InterPro" id="IPR003010">
    <property type="entry name" value="C-N_Hydrolase"/>
</dbReference>
<dbReference type="PROSITE" id="PS50263">
    <property type="entry name" value="CN_HYDROLASE"/>
    <property type="match status" value="1"/>
</dbReference>
<reference evidence="2" key="1">
    <citation type="submission" date="2019-08" db="EMBL/GenBank/DDBJ databases">
        <authorList>
            <person name="Kucharzyk K."/>
            <person name="Murdoch R.W."/>
            <person name="Higgins S."/>
            <person name="Loffler F."/>
        </authorList>
    </citation>
    <scope>NUCLEOTIDE SEQUENCE</scope>
</reference>
<sequence length="90" mass="9547">MLALLRARAIEDQVFAALCNGCGEAHGTTFGGKSAIIDPLGNVLARAGRGETILSAAIDFAVQEKARLDLPVFSDRRPDLYTGLCEANLE</sequence>
<dbReference type="Pfam" id="PF00795">
    <property type="entry name" value="CN_hydrolase"/>
    <property type="match status" value="1"/>
</dbReference>
<accession>A0A645HRB3</accession>
<comment type="caution">
    <text evidence="2">The sequence shown here is derived from an EMBL/GenBank/DDBJ whole genome shotgun (WGS) entry which is preliminary data.</text>
</comment>
<dbReference type="EC" id="3.5.1.111" evidence="2"/>
<keyword evidence="2" id="KW-0378">Hydrolase</keyword>
<evidence type="ECO:0000313" key="2">
    <source>
        <dbReference type="EMBL" id="MPN41002.1"/>
    </source>
</evidence>
<dbReference type="SUPFAM" id="SSF56317">
    <property type="entry name" value="Carbon-nitrogen hydrolase"/>
    <property type="match status" value="1"/>
</dbReference>
<proteinExistence type="predicted"/>
<protein>
    <submittedName>
        <fullName evidence="2">2-oxoglutaramate amidase</fullName>
        <ecNumber evidence="2">3.5.1.111</ecNumber>
    </submittedName>
</protein>
<evidence type="ECO:0000259" key="1">
    <source>
        <dbReference type="PROSITE" id="PS50263"/>
    </source>
</evidence>